<keyword evidence="5" id="KW-0206">Cytoskeleton</keyword>
<gene>
    <name evidence="6" type="ORF">PLBR_LOCUS5980</name>
</gene>
<dbReference type="GO" id="GO:0030833">
    <property type="term" value="P:regulation of actin filament polymerization"/>
    <property type="evidence" value="ECO:0007669"/>
    <property type="project" value="InterPro"/>
</dbReference>
<dbReference type="InterPro" id="IPR036743">
    <property type="entry name" value="ARPC5_sf"/>
</dbReference>
<dbReference type="GO" id="GO:0034314">
    <property type="term" value="P:Arp2/3 complex-mediated actin nucleation"/>
    <property type="evidence" value="ECO:0007669"/>
    <property type="project" value="InterPro"/>
</dbReference>
<dbReference type="SMART" id="SM00177">
    <property type="entry name" value="ARF"/>
    <property type="match status" value="1"/>
</dbReference>
<dbReference type="SMART" id="SM00173">
    <property type="entry name" value="RAS"/>
    <property type="match status" value="1"/>
</dbReference>
<evidence type="ECO:0000256" key="2">
    <source>
        <dbReference type="ARBA" id="ARBA00006084"/>
    </source>
</evidence>
<dbReference type="InterPro" id="IPR027417">
    <property type="entry name" value="P-loop_NTPase"/>
</dbReference>
<dbReference type="SUPFAM" id="SSF52540">
    <property type="entry name" value="P-loop containing nucleoside triphosphate hydrolases"/>
    <property type="match status" value="1"/>
</dbReference>
<evidence type="ECO:0000256" key="3">
    <source>
        <dbReference type="ARBA" id="ARBA00022490"/>
    </source>
</evidence>
<evidence type="ECO:0000313" key="7">
    <source>
        <dbReference type="Proteomes" id="UP000290189"/>
    </source>
</evidence>
<dbReference type="InterPro" id="IPR006789">
    <property type="entry name" value="ARPC5"/>
</dbReference>
<keyword evidence="4" id="KW-0547">Nucleotide-binding</keyword>
<dbReference type="PROSITE" id="PS51419">
    <property type="entry name" value="RAB"/>
    <property type="match status" value="1"/>
</dbReference>
<comment type="similarity">
    <text evidence="2">Belongs to the ARPC5 family.</text>
</comment>
<evidence type="ECO:0000256" key="1">
    <source>
        <dbReference type="ARBA" id="ARBA00004245"/>
    </source>
</evidence>
<dbReference type="PROSITE" id="PS51421">
    <property type="entry name" value="RAS"/>
    <property type="match status" value="1"/>
</dbReference>
<proteinExistence type="inferred from homology"/>
<dbReference type="Gene3D" id="3.40.50.300">
    <property type="entry name" value="P-loop containing nucleotide triphosphate hydrolases"/>
    <property type="match status" value="1"/>
</dbReference>
<keyword evidence="3" id="KW-0963">Cytoplasm</keyword>
<evidence type="ECO:0000313" key="6">
    <source>
        <dbReference type="EMBL" id="SPQ98765.1"/>
    </source>
</evidence>
<evidence type="ECO:0000256" key="4">
    <source>
        <dbReference type="ARBA" id="ARBA00022741"/>
    </source>
</evidence>
<dbReference type="GO" id="GO:0003924">
    <property type="term" value="F:GTPase activity"/>
    <property type="evidence" value="ECO:0007669"/>
    <property type="project" value="InterPro"/>
</dbReference>
<protein>
    <submittedName>
        <fullName evidence="6">Uncharacterized protein</fullName>
    </submittedName>
</protein>
<dbReference type="PROSITE" id="PS51417">
    <property type="entry name" value="ARF"/>
    <property type="match status" value="1"/>
</dbReference>
<dbReference type="Gene3D" id="1.25.40.190">
    <property type="entry name" value="Actin-related protein 2/3 complex subunit 5"/>
    <property type="match status" value="1"/>
</dbReference>
<dbReference type="CDD" id="cd00154">
    <property type="entry name" value="Rab"/>
    <property type="match status" value="1"/>
</dbReference>
<dbReference type="Pfam" id="PF04699">
    <property type="entry name" value="P16-Arc"/>
    <property type="match status" value="1"/>
</dbReference>
<evidence type="ECO:0000256" key="5">
    <source>
        <dbReference type="ARBA" id="ARBA00023212"/>
    </source>
</evidence>
<organism evidence="6 7">
    <name type="scientific">Plasmodiophora brassicae</name>
    <name type="common">Clubroot disease agent</name>
    <dbReference type="NCBI Taxonomy" id="37360"/>
    <lineage>
        <taxon>Eukaryota</taxon>
        <taxon>Sar</taxon>
        <taxon>Rhizaria</taxon>
        <taxon>Endomyxa</taxon>
        <taxon>Phytomyxea</taxon>
        <taxon>Plasmodiophorida</taxon>
        <taxon>Plasmodiophoridae</taxon>
        <taxon>Plasmodiophora</taxon>
    </lineage>
</organism>
<comment type="subcellular location">
    <subcellularLocation>
        <location evidence="1">Cytoplasm</location>
        <location evidence="1">Cytoskeleton</location>
    </subcellularLocation>
</comment>
<dbReference type="AlphaFoldDB" id="A0A3P3YF04"/>
<dbReference type="InterPro" id="IPR001806">
    <property type="entry name" value="Small_GTPase"/>
</dbReference>
<dbReference type="EMBL" id="OVEO01000010">
    <property type="protein sequence ID" value="SPQ98765.1"/>
    <property type="molecule type" value="Genomic_DNA"/>
</dbReference>
<geneLocation type="mitochondrion" evidence="6"/>
<sequence>MADDDNDDQGVVFVSTGGTEGLDHVEAKVADTKELLKANASKALVHALSDPPVNFCQVAKDLARDAVLDCMNAIKDDDIDKQIAELSLEEQDMLLKYIYRGFAIGEGAASWLKWHAKIVERNGIGAIVRVLTQGKKAVGAINVPYGGDRRVVLSLFVADQRVSMLKTRVSKTGARQVQVIVVGSFGSGKSSFVSKLLNEDFSPKHVATLGAEMFIKETQYQEEFISLNIWSCGGHERFRPVVQHLYDDTQVAVIVYDRTSEASFREVAYWRNEMQRCFPSSIGVVVGLKSDMDEAIKVNVQDAEHQTEMWNLPHWIASCKTGENVNEILQQLLQRVGTKL</sequence>
<dbReference type="GO" id="GO:0005525">
    <property type="term" value="F:GTP binding"/>
    <property type="evidence" value="ECO:0007669"/>
    <property type="project" value="InterPro"/>
</dbReference>
<keyword evidence="6" id="KW-0496">Mitochondrion</keyword>
<dbReference type="Proteomes" id="UP000290189">
    <property type="component" value="Unassembled WGS sequence"/>
</dbReference>
<dbReference type="GO" id="GO:0005885">
    <property type="term" value="C:Arp2/3 protein complex"/>
    <property type="evidence" value="ECO:0007669"/>
    <property type="project" value="InterPro"/>
</dbReference>
<dbReference type="PANTHER" id="PTHR47978">
    <property type="match status" value="1"/>
</dbReference>
<dbReference type="Pfam" id="PF00071">
    <property type="entry name" value="Ras"/>
    <property type="match status" value="1"/>
</dbReference>
<name>A0A3P3YF04_PLABS</name>
<dbReference type="SMART" id="SM00174">
    <property type="entry name" value="RHO"/>
    <property type="match status" value="1"/>
</dbReference>
<dbReference type="SMART" id="SM00175">
    <property type="entry name" value="RAB"/>
    <property type="match status" value="1"/>
</dbReference>
<dbReference type="SUPFAM" id="SSF69103">
    <property type="entry name" value="Arp2/3 complex 16 kDa subunit ARPC5"/>
    <property type="match status" value="1"/>
</dbReference>
<reference evidence="6 7" key="1">
    <citation type="submission" date="2018-03" db="EMBL/GenBank/DDBJ databases">
        <authorList>
            <person name="Fogelqvist J."/>
        </authorList>
    </citation>
    <scope>NUCLEOTIDE SEQUENCE [LARGE SCALE GENOMIC DNA]</scope>
</reference>
<dbReference type="PRINTS" id="PR00449">
    <property type="entry name" value="RASTRNSFRMNG"/>
</dbReference>
<accession>A0A3P3YF04</accession>